<gene>
    <name evidence="7" type="ORF">C8D85_1500</name>
</gene>
<feature type="transmembrane region" description="Helical" evidence="6">
    <location>
        <begin position="115"/>
        <end position="135"/>
    </location>
</feature>
<evidence type="ECO:0000256" key="6">
    <source>
        <dbReference type="SAM" id="Phobius"/>
    </source>
</evidence>
<evidence type="ECO:0000256" key="5">
    <source>
        <dbReference type="ARBA" id="ARBA00023136"/>
    </source>
</evidence>
<keyword evidence="8" id="KW-1185">Reference proteome</keyword>
<evidence type="ECO:0000256" key="4">
    <source>
        <dbReference type="ARBA" id="ARBA00022989"/>
    </source>
</evidence>
<evidence type="ECO:0000313" key="7">
    <source>
        <dbReference type="EMBL" id="TDR13967.1"/>
    </source>
</evidence>
<evidence type="ECO:0000256" key="3">
    <source>
        <dbReference type="ARBA" id="ARBA00022692"/>
    </source>
</evidence>
<keyword evidence="5 6" id="KW-0472">Membrane</keyword>
<dbReference type="PANTHER" id="PTHR30086">
    <property type="entry name" value="ARGININE EXPORTER PROTEIN ARGO"/>
    <property type="match status" value="1"/>
</dbReference>
<evidence type="ECO:0000313" key="8">
    <source>
        <dbReference type="Proteomes" id="UP000295729"/>
    </source>
</evidence>
<dbReference type="RefSeq" id="WP_133561219.1">
    <property type="nucleotide sequence ID" value="NZ_SNZA01000002.1"/>
</dbReference>
<organism evidence="7 8">
    <name type="scientific">Marinomonas communis</name>
    <dbReference type="NCBI Taxonomy" id="28254"/>
    <lineage>
        <taxon>Bacteria</taxon>
        <taxon>Pseudomonadati</taxon>
        <taxon>Pseudomonadota</taxon>
        <taxon>Gammaproteobacteria</taxon>
        <taxon>Oceanospirillales</taxon>
        <taxon>Oceanospirillaceae</taxon>
        <taxon>Marinomonas</taxon>
    </lineage>
</organism>
<dbReference type="GO" id="GO:0005886">
    <property type="term" value="C:plasma membrane"/>
    <property type="evidence" value="ECO:0007669"/>
    <property type="project" value="UniProtKB-SubCell"/>
</dbReference>
<accession>A0A4R6XA50</accession>
<dbReference type="AlphaFoldDB" id="A0A4R6XA50"/>
<dbReference type="PANTHER" id="PTHR30086:SF20">
    <property type="entry name" value="ARGININE EXPORTER PROTEIN ARGO-RELATED"/>
    <property type="match status" value="1"/>
</dbReference>
<sequence>MTLESWVALFITCVALSLSPGPSSTYALATSIRQGATAGFKAVLGSTLGFSTLILIALVGLTAFVATLPWLVSFMKGIGALYLLWLAFTLWRSVNANEPHMEVAQQKSLSRHHTVVRGFLIALSNPKIVLFWLAFMPSIVAVDALTAVDMAVVIATFALVEAGVELALVWFGAAAQHFLAKHVRLIDRFSAVIFVLFAIMIVLSE</sequence>
<comment type="caution">
    <text evidence="7">The sequence shown here is derived from an EMBL/GenBank/DDBJ whole genome shotgun (WGS) entry which is preliminary data.</text>
</comment>
<feature type="transmembrane region" description="Helical" evidence="6">
    <location>
        <begin position="77"/>
        <end position="94"/>
    </location>
</feature>
<dbReference type="Proteomes" id="UP000295729">
    <property type="component" value="Unassembled WGS sequence"/>
</dbReference>
<dbReference type="EMBL" id="SNZA01000002">
    <property type="protein sequence ID" value="TDR13967.1"/>
    <property type="molecule type" value="Genomic_DNA"/>
</dbReference>
<name>A0A4R6XA50_9GAMM</name>
<protein>
    <submittedName>
        <fullName evidence="7">Threonine/homoserine/homoserine lactone efflux protein</fullName>
    </submittedName>
</protein>
<dbReference type="OrthoDB" id="9804822at2"/>
<dbReference type="PIRSF" id="PIRSF006324">
    <property type="entry name" value="LeuE"/>
    <property type="match status" value="1"/>
</dbReference>
<keyword evidence="3 6" id="KW-0812">Transmembrane</keyword>
<feature type="transmembrane region" description="Helical" evidence="6">
    <location>
        <begin position="147"/>
        <end position="173"/>
    </location>
</feature>
<evidence type="ECO:0000256" key="1">
    <source>
        <dbReference type="ARBA" id="ARBA00004651"/>
    </source>
</evidence>
<feature type="transmembrane region" description="Helical" evidence="6">
    <location>
        <begin position="50"/>
        <end position="71"/>
    </location>
</feature>
<evidence type="ECO:0000256" key="2">
    <source>
        <dbReference type="ARBA" id="ARBA00022475"/>
    </source>
</evidence>
<keyword evidence="4 6" id="KW-1133">Transmembrane helix</keyword>
<keyword evidence="2" id="KW-1003">Cell membrane</keyword>
<feature type="transmembrane region" description="Helical" evidence="6">
    <location>
        <begin position="6"/>
        <end position="29"/>
    </location>
</feature>
<reference evidence="7 8" key="1">
    <citation type="submission" date="2019-03" db="EMBL/GenBank/DDBJ databases">
        <title>Genomic Encyclopedia of Type Strains, Phase IV (KMG-IV): sequencing the most valuable type-strain genomes for metagenomic binning, comparative biology and taxonomic classification.</title>
        <authorList>
            <person name="Goeker M."/>
        </authorList>
    </citation>
    <scope>NUCLEOTIDE SEQUENCE [LARGE SCALE GENOMIC DNA]</scope>
    <source>
        <strain evidence="7 8">DSM 5604</strain>
    </source>
</reference>
<dbReference type="Pfam" id="PF01810">
    <property type="entry name" value="LysE"/>
    <property type="match status" value="1"/>
</dbReference>
<feature type="transmembrane region" description="Helical" evidence="6">
    <location>
        <begin position="185"/>
        <end position="203"/>
    </location>
</feature>
<proteinExistence type="predicted"/>
<dbReference type="GO" id="GO:0015171">
    <property type="term" value="F:amino acid transmembrane transporter activity"/>
    <property type="evidence" value="ECO:0007669"/>
    <property type="project" value="TreeGrafter"/>
</dbReference>
<comment type="subcellular location">
    <subcellularLocation>
        <location evidence="1">Cell membrane</location>
        <topology evidence="1">Multi-pass membrane protein</topology>
    </subcellularLocation>
</comment>
<dbReference type="InterPro" id="IPR001123">
    <property type="entry name" value="LeuE-type"/>
</dbReference>